<dbReference type="PANTHER" id="PTHR43711:SF26">
    <property type="entry name" value="SENSOR HISTIDINE KINASE RCSC"/>
    <property type="match status" value="1"/>
</dbReference>
<reference evidence="9 10" key="1">
    <citation type="submission" date="2021-06" db="EMBL/GenBank/DDBJ databases">
        <title>Faecalicatena sp. nov. isolated from porcine feces.</title>
        <authorList>
            <person name="Oh B.S."/>
            <person name="Lee J.H."/>
        </authorList>
    </citation>
    <scope>NUCLEOTIDE SEQUENCE [LARGE SCALE GENOMIC DNA]</scope>
    <source>
        <strain evidence="9 10">AGMB00832</strain>
    </source>
</reference>
<evidence type="ECO:0000313" key="9">
    <source>
        <dbReference type="EMBL" id="MBU3877538.1"/>
    </source>
</evidence>
<dbReference type="PROSITE" id="PS50885">
    <property type="entry name" value="HAMP"/>
    <property type="match status" value="1"/>
</dbReference>
<evidence type="ECO:0000259" key="8">
    <source>
        <dbReference type="PROSITE" id="PS50885"/>
    </source>
</evidence>
<accession>A0ABS6D7U2</accession>
<keyword evidence="10" id="KW-1185">Reference proteome</keyword>
<dbReference type="SMART" id="SM00388">
    <property type="entry name" value="HisKA"/>
    <property type="match status" value="1"/>
</dbReference>
<dbReference type="InterPro" id="IPR005467">
    <property type="entry name" value="His_kinase_dom"/>
</dbReference>
<feature type="domain" description="Histidine kinase" evidence="7">
    <location>
        <begin position="186"/>
        <end position="399"/>
    </location>
</feature>
<keyword evidence="6" id="KW-1133">Transmembrane helix</keyword>
<evidence type="ECO:0000256" key="2">
    <source>
        <dbReference type="ARBA" id="ARBA00012438"/>
    </source>
</evidence>
<dbReference type="GO" id="GO:0016301">
    <property type="term" value="F:kinase activity"/>
    <property type="evidence" value="ECO:0007669"/>
    <property type="project" value="UniProtKB-KW"/>
</dbReference>
<evidence type="ECO:0000256" key="6">
    <source>
        <dbReference type="SAM" id="Phobius"/>
    </source>
</evidence>
<dbReference type="Proteomes" id="UP000723714">
    <property type="component" value="Unassembled WGS sequence"/>
</dbReference>
<gene>
    <name evidence="9" type="ORF">HGO97_017180</name>
</gene>
<keyword evidence="6" id="KW-0812">Transmembrane</keyword>
<keyword evidence="5" id="KW-0902">Two-component regulatory system</keyword>
<dbReference type="SMART" id="SM00387">
    <property type="entry name" value="HATPase_c"/>
    <property type="match status" value="1"/>
</dbReference>
<dbReference type="CDD" id="cd00075">
    <property type="entry name" value="HATPase"/>
    <property type="match status" value="1"/>
</dbReference>
<dbReference type="EC" id="2.7.13.3" evidence="2"/>
<dbReference type="InterPro" id="IPR003594">
    <property type="entry name" value="HATPase_dom"/>
</dbReference>
<feature type="domain" description="HAMP" evidence="8">
    <location>
        <begin position="123"/>
        <end position="178"/>
    </location>
</feature>
<dbReference type="PROSITE" id="PS50109">
    <property type="entry name" value="HIS_KIN"/>
    <property type="match status" value="1"/>
</dbReference>
<dbReference type="InterPro" id="IPR050736">
    <property type="entry name" value="Sensor_HK_Regulatory"/>
</dbReference>
<dbReference type="InterPro" id="IPR003660">
    <property type="entry name" value="HAMP_dom"/>
</dbReference>
<dbReference type="PANTHER" id="PTHR43711">
    <property type="entry name" value="TWO-COMPONENT HISTIDINE KINASE"/>
    <property type="match status" value="1"/>
</dbReference>
<protein>
    <recommendedName>
        <fullName evidence="2">histidine kinase</fullName>
        <ecNumber evidence="2">2.7.13.3</ecNumber>
    </recommendedName>
</protein>
<dbReference type="Pfam" id="PF02518">
    <property type="entry name" value="HATPase_c"/>
    <property type="match status" value="1"/>
</dbReference>
<sequence>MKKISKGRHGEISKTSYGKKDYHKRDYHKRDYYKRDYAKRIYAKRNYEKSNYEKRNSLFSLKNYVIFFLLVCFICLCSILLYAKSVSVYGKSLYDWRAICAVLVNVFFISAVITIIDSMRRRFTIEMPVRRIMETVGRISRGKYGIQIEPSYTRRINEFDDIIDGINQMSKELARTETLKTDFIANVTHEIKTPLAIIQNYASMLQDEELDGETRQEYVQTLLDASRRLSGLVANMLKLNKLENQEISLENQEFNVGEQVRSVLLSFEGAWSGKDLEIDVDIEDAVICCDEGLLEIVWSNLISNAIKFTPEGGSLGVSVKQGKDAVAVSVQDSGCGMDEATGRHIFDKFYQGDTSHAKEGNGLGLAMVKRVVDIVGGEIYVDSKLGSGSTFTVIVLMEPGWADNPGKGD</sequence>
<feature type="transmembrane region" description="Helical" evidence="6">
    <location>
        <begin position="96"/>
        <end position="116"/>
    </location>
</feature>
<evidence type="ECO:0000256" key="5">
    <source>
        <dbReference type="ARBA" id="ARBA00023012"/>
    </source>
</evidence>
<keyword evidence="6" id="KW-0472">Membrane</keyword>
<evidence type="ECO:0000256" key="4">
    <source>
        <dbReference type="ARBA" id="ARBA00022777"/>
    </source>
</evidence>
<feature type="transmembrane region" description="Helical" evidence="6">
    <location>
        <begin position="64"/>
        <end position="84"/>
    </location>
</feature>
<evidence type="ECO:0000256" key="1">
    <source>
        <dbReference type="ARBA" id="ARBA00000085"/>
    </source>
</evidence>
<dbReference type="Pfam" id="PF00512">
    <property type="entry name" value="HisKA"/>
    <property type="match status" value="1"/>
</dbReference>
<name>A0ABS6D7U2_9FIRM</name>
<comment type="caution">
    <text evidence="9">The sequence shown here is derived from an EMBL/GenBank/DDBJ whole genome shotgun (WGS) entry which is preliminary data.</text>
</comment>
<proteinExistence type="predicted"/>
<evidence type="ECO:0000313" key="10">
    <source>
        <dbReference type="Proteomes" id="UP000723714"/>
    </source>
</evidence>
<dbReference type="InterPro" id="IPR003661">
    <property type="entry name" value="HisK_dim/P_dom"/>
</dbReference>
<comment type="catalytic activity">
    <reaction evidence="1">
        <text>ATP + protein L-histidine = ADP + protein N-phospho-L-histidine.</text>
        <dbReference type="EC" id="2.7.13.3"/>
    </reaction>
</comment>
<organism evidence="9 10">
    <name type="scientific">Faecalicatena faecalis</name>
    <dbReference type="NCBI Taxonomy" id="2726362"/>
    <lineage>
        <taxon>Bacteria</taxon>
        <taxon>Bacillati</taxon>
        <taxon>Bacillota</taxon>
        <taxon>Clostridia</taxon>
        <taxon>Lachnospirales</taxon>
        <taxon>Lachnospiraceae</taxon>
        <taxon>Faecalicatena</taxon>
    </lineage>
</organism>
<keyword evidence="3" id="KW-0808">Transferase</keyword>
<evidence type="ECO:0000256" key="3">
    <source>
        <dbReference type="ARBA" id="ARBA00022679"/>
    </source>
</evidence>
<dbReference type="EMBL" id="JABACJ020000019">
    <property type="protein sequence ID" value="MBU3877538.1"/>
    <property type="molecule type" value="Genomic_DNA"/>
</dbReference>
<dbReference type="CDD" id="cd06225">
    <property type="entry name" value="HAMP"/>
    <property type="match status" value="1"/>
</dbReference>
<keyword evidence="4 9" id="KW-0418">Kinase</keyword>
<evidence type="ECO:0000259" key="7">
    <source>
        <dbReference type="PROSITE" id="PS50109"/>
    </source>
</evidence>
<dbReference type="SMART" id="SM00304">
    <property type="entry name" value="HAMP"/>
    <property type="match status" value="1"/>
</dbReference>
<dbReference type="CDD" id="cd00082">
    <property type="entry name" value="HisKA"/>
    <property type="match status" value="1"/>
</dbReference>